<dbReference type="GO" id="GO:0032040">
    <property type="term" value="C:small-subunit processome"/>
    <property type="evidence" value="ECO:0007669"/>
    <property type="project" value="TreeGrafter"/>
</dbReference>
<evidence type="ECO:0000256" key="1">
    <source>
        <dbReference type="ARBA" id="ARBA00001947"/>
    </source>
</evidence>
<evidence type="ECO:0000256" key="15">
    <source>
        <dbReference type="ARBA" id="ARBA00023180"/>
    </source>
</evidence>
<evidence type="ECO:0000256" key="9">
    <source>
        <dbReference type="ARBA" id="ARBA00022723"/>
    </source>
</evidence>
<comment type="caution">
    <text evidence="21">The sequence shown here is derived from an EMBL/GenBank/DDBJ whole genome shotgun (WGS) entry which is preliminary data.</text>
</comment>
<evidence type="ECO:0000256" key="8">
    <source>
        <dbReference type="ARBA" id="ARBA00022670"/>
    </source>
</evidence>
<evidence type="ECO:0000256" key="7">
    <source>
        <dbReference type="ARBA" id="ARBA00022645"/>
    </source>
</evidence>
<keyword evidence="16" id="KW-0539">Nucleus</keyword>
<dbReference type="PROSITE" id="PS00132">
    <property type="entry name" value="CARBOXYPEPT_ZN_1"/>
    <property type="match status" value="1"/>
</dbReference>
<evidence type="ECO:0000256" key="16">
    <source>
        <dbReference type="ARBA" id="ARBA00023242"/>
    </source>
</evidence>
<dbReference type="PANTHER" id="PTHR23270">
    <property type="entry name" value="PROGRAMMED CELL DEATH PROTEIN 11 PRE-RRNA PROCESSING PROTEIN RRP5"/>
    <property type="match status" value="1"/>
</dbReference>
<dbReference type="Gene3D" id="3.40.630.10">
    <property type="entry name" value="Zn peptidases"/>
    <property type="match status" value="1"/>
</dbReference>
<dbReference type="InterPro" id="IPR012340">
    <property type="entry name" value="NA-bd_OB-fold"/>
</dbReference>
<evidence type="ECO:0000256" key="4">
    <source>
        <dbReference type="ARBA" id="ARBA00005988"/>
    </source>
</evidence>
<keyword evidence="11" id="KW-0677">Repeat</keyword>
<name>A0AAE1LH95_9NEOP</name>
<keyword evidence="14" id="KW-0482">Metalloprotease</keyword>
<evidence type="ECO:0000256" key="6">
    <source>
        <dbReference type="ARBA" id="ARBA00022552"/>
    </source>
</evidence>
<evidence type="ECO:0000259" key="19">
    <source>
        <dbReference type="PROSITE" id="PS50126"/>
    </source>
</evidence>
<dbReference type="EMBL" id="JAHWGI010000960">
    <property type="protein sequence ID" value="KAK3918649.1"/>
    <property type="molecule type" value="Genomic_DNA"/>
</dbReference>
<evidence type="ECO:0000256" key="3">
    <source>
        <dbReference type="ARBA" id="ARBA00004613"/>
    </source>
</evidence>
<accession>A0AAE1LH95</accession>
<feature type="compositionally biased region" description="Basic and acidic residues" evidence="18">
    <location>
        <begin position="1775"/>
        <end position="1787"/>
    </location>
</feature>
<feature type="domain" description="S1 motif" evidence="19">
    <location>
        <begin position="950"/>
        <end position="1018"/>
    </location>
</feature>
<keyword evidence="6" id="KW-0698">rRNA processing</keyword>
<dbReference type="FunFam" id="3.40.630.10:FF:000013">
    <property type="entry name" value="carboxypeptidase N catalytic chain"/>
    <property type="match status" value="1"/>
</dbReference>
<dbReference type="Gene3D" id="2.40.50.140">
    <property type="entry name" value="Nucleic acid-binding proteins"/>
    <property type="match status" value="4"/>
</dbReference>
<evidence type="ECO:0000256" key="2">
    <source>
        <dbReference type="ARBA" id="ARBA00004604"/>
    </source>
</evidence>
<dbReference type="SUPFAM" id="SSF49464">
    <property type="entry name" value="Carboxypeptidase regulatory domain-like"/>
    <property type="match status" value="1"/>
</dbReference>
<evidence type="ECO:0000256" key="12">
    <source>
        <dbReference type="ARBA" id="ARBA00022801"/>
    </source>
</evidence>
<keyword evidence="22" id="KW-1185">Reference proteome</keyword>
<dbReference type="PANTHER" id="PTHR23270:SF10">
    <property type="entry name" value="PROTEIN RRP5 HOMOLOG"/>
    <property type="match status" value="1"/>
</dbReference>
<feature type="compositionally biased region" description="Basic and acidic residues" evidence="18">
    <location>
        <begin position="1579"/>
        <end position="1591"/>
    </location>
</feature>
<dbReference type="PROSITE" id="PS00133">
    <property type="entry name" value="CARBOXYPEPT_ZN_2"/>
    <property type="match status" value="1"/>
</dbReference>
<proteinExistence type="inferred from homology"/>
<keyword evidence="15" id="KW-0325">Glycoprotein</keyword>
<evidence type="ECO:0000256" key="18">
    <source>
        <dbReference type="SAM" id="MobiDB-lite"/>
    </source>
</evidence>
<evidence type="ECO:0000313" key="21">
    <source>
        <dbReference type="EMBL" id="KAK3918649.1"/>
    </source>
</evidence>
<comment type="subcellular location">
    <subcellularLocation>
        <location evidence="2">Nucleus</location>
        <location evidence="2">Nucleolus</location>
    </subcellularLocation>
    <subcellularLocation>
        <location evidence="3">Secreted</location>
    </subcellularLocation>
</comment>
<dbReference type="PROSITE" id="PS50126">
    <property type="entry name" value="S1"/>
    <property type="match status" value="6"/>
</dbReference>
<evidence type="ECO:0000256" key="11">
    <source>
        <dbReference type="ARBA" id="ARBA00022737"/>
    </source>
</evidence>
<evidence type="ECO:0000313" key="22">
    <source>
        <dbReference type="Proteomes" id="UP001219518"/>
    </source>
</evidence>
<feature type="domain" description="Peptidase M14" evidence="20">
    <location>
        <begin position="66"/>
        <end position="394"/>
    </location>
</feature>
<dbReference type="InterPro" id="IPR011990">
    <property type="entry name" value="TPR-like_helical_dom_sf"/>
</dbReference>
<dbReference type="InterPro" id="IPR000834">
    <property type="entry name" value="Peptidase_M14"/>
</dbReference>
<gene>
    <name evidence="21" type="ORF">KUF71_007896</name>
</gene>
<dbReference type="PROSITE" id="PS52035">
    <property type="entry name" value="PEPTIDASE_M14"/>
    <property type="match status" value="1"/>
</dbReference>
<organism evidence="21 22">
    <name type="scientific">Frankliniella fusca</name>
    <dbReference type="NCBI Taxonomy" id="407009"/>
    <lineage>
        <taxon>Eukaryota</taxon>
        <taxon>Metazoa</taxon>
        <taxon>Ecdysozoa</taxon>
        <taxon>Arthropoda</taxon>
        <taxon>Hexapoda</taxon>
        <taxon>Insecta</taxon>
        <taxon>Pterygota</taxon>
        <taxon>Neoptera</taxon>
        <taxon>Paraneoptera</taxon>
        <taxon>Thysanoptera</taxon>
        <taxon>Terebrantia</taxon>
        <taxon>Thripoidea</taxon>
        <taxon>Thripidae</taxon>
        <taxon>Frankliniella</taxon>
    </lineage>
</organism>
<keyword evidence="8" id="KW-0645">Protease</keyword>
<dbReference type="SUPFAM" id="SSF50249">
    <property type="entry name" value="Nucleic acid-binding proteins"/>
    <property type="match status" value="5"/>
</dbReference>
<dbReference type="CDD" id="cd05693">
    <property type="entry name" value="S1_Rrp5_repeat_hs1_sc1"/>
    <property type="match status" value="1"/>
</dbReference>
<comment type="similarity">
    <text evidence="4 17">Belongs to the peptidase M14 family.</text>
</comment>
<feature type="domain" description="S1 motif" evidence="19">
    <location>
        <begin position="1038"/>
        <end position="1101"/>
    </location>
</feature>
<feature type="domain" description="S1 motif" evidence="19">
    <location>
        <begin position="554"/>
        <end position="642"/>
    </location>
</feature>
<dbReference type="GO" id="GO:0006508">
    <property type="term" value="P:proteolysis"/>
    <property type="evidence" value="ECO:0007669"/>
    <property type="project" value="UniProtKB-KW"/>
</dbReference>
<dbReference type="GO" id="GO:0008270">
    <property type="term" value="F:zinc ion binding"/>
    <property type="evidence" value="ECO:0007669"/>
    <property type="project" value="InterPro"/>
</dbReference>
<dbReference type="InterPro" id="IPR003029">
    <property type="entry name" value="S1_domain"/>
</dbReference>
<dbReference type="Proteomes" id="UP001219518">
    <property type="component" value="Unassembled WGS sequence"/>
</dbReference>
<feature type="region of interest" description="Disordered" evidence="18">
    <location>
        <begin position="1560"/>
        <end position="1618"/>
    </location>
</feature>
<keyword evidence="9" id="KW-0479">Metal-binding</keyword>
<dbReference type="InterPro" id="IPR045209">
    <property type="entry name" value="Rrp5"/>
</dbReference>
<reference evidence="21" key="1">
    <citation type="submission" date="2021-07" db="EMBL/GenBank/DDBJ databases">
        <authorList>
            <person name="Catto M.A."/>
            <person name="Jacobson A."/>
            <person name="Kennedy G."/>
            <person name="Labadie P."/>
            <person name="Hunt B.G."/>
            <person name="Srinivasan R."/>
        </authorList>
    </citation>
    <scope>NUCLEOTIDE SEQUENCE</scope>
    <source>
        <strain evidence="21">PL_HMW_Pooled</strain>
        <tissue evidence="21">Head</tissue>
    </source>
</reference>
<dbReference type="SMART" id="SM00316">
    <property type="entry name" value="S1"/>
    <property type="match status" value="7"/>
</dbReference>
<evidence type="ECO:0000256" key="17">
    <source>
        <dbReference type="PROSITE-ProRule" id="PRU01379"/>
    </source>
</evidence>
<dbReference type="CDD" id="cd03858">
    <property type="entry name" value="M14_CP_N-E_like"/>
    <property type="match status" value="1"/>
</dbReference>
<keyword evidence="7 21" id="KW-0121">Carboxypeptidase</keyword>
<protein>
    <submittedName>
        <fullName evidence="21">Carboxypeptidase E</fullName>
    </submittedName>
</protein>
<feature type="compositionally biased region" description="Acidic residues" evidence="18">
    <location>
        <begin position="1560"/>
        <end position="1573"/>
    </location>
</feature>
<comment type="cofactor">
    <cofactor evidence="1">
        <name>Zn(2+)</name>
        <dbReference type="ChEBI" id="CHEBI:29105"/>
    </cofactor>
</comment>
<dbReference type="Pfam" id="PF00246">
    <property type="entry name" value="Peptidase_M14"/>
    <property type="match status" value="1"/>
</dbReference>
<dbReference type="InterPro" id="IPR057246">
    <property type="entry name" value="CARBOXYPEPT_ZN_1"/>
</dbReference>
<feature type="domain" description="S1 motif" evidence="19">
    <location>
        <begin position="1121"/>
        <end position="1198"/>
    </location>
</feature>
<dbReference type="InterPro" id="IPR003107">
    <property type="entry name" value="HAT"/>
</dbReference>
<dbReference type="Pfam" id="PF23231">
    <property type="entry name" value="HAT_Syf1_CNRKL1_C"/>
    <property type="match status" value="1"/>
</dbReference>
<dbReference type="Gene3D" id="1.25.40.10">
    <property type="entry name" value="Tetratricopeptide repeat domain"/>
    <property type="match status" value="1"/>
</dbReference>
<keyword evidence="12" id="KW-0378">Hydrolase</keyword>
<dbReference type="Pfam" id="PF00575">
    <property type="entry name" value="S1"/>
    <property type="match status" value="1"/>
</dbReference>
<dbReference type="PRINTS" id="PR00765">
    <property type="entry name" value="CRBOXYPTASEA"/>
</dbReference>
<feature type="domain" description="S1 motif" evidence="19">
    <location>
        <begin position="847"/>
        <end position="933"/>
    </location>
</feature>
<keyword evidence="10" id="KW-0732">Signal</keyword>
<sequence>MLVKFNGAHSIRNKVQLDRLPRKTVLFFLVAIVALDVVLGAGLGYDVRKRTIDISYGAEPMDFDFKHHDNTELPDVLRAVHRSCPDITRLYTLSETSVRGIPLYLIEFSASPHKWQPHVPNVKYIANMHGNEVLGRELLLKLAHHLCERYLSHDPDIRRLINHTRIHLMPSMNPDGWQMATESGGKNFLIGRNNAHDVDLNRNFPDLDRIMFSNEDEHVAHNNHLLAQVDRLEAPVRMTSSPCSTQLEPEIKAVMRLIMQVPFVLSANLHGGDLVANFPYDETRSGATNEYSRSPDDDTFRHLAQSYASVHPEMADPERQPCTENDFNFGKQGGITNGAAWYSVEGGMQDFNYLSSNDFEITLELGCDKYPPSGELEREWLRNRDALINYLWQAHIGIKGDVRDAHTLRPIPNALIHVTNVTGGVESEINHDVTSVHNGDYWRLLTPGEYRVTASSERYEPLTHHVVVTARPRQEAQRLSFHLQPLKIEKMAVEEKSFPRGGAPKFTSSKKSNLFDQKKKKIRSKKKIKHQIVTGDDSKLISLDDLSYKTLTEGMLVLGRIIEISDYYLHISLPGLISGRVPVTQISEPYSQLLQSMSQSDDNIESLCPLSEMFYKGQLVLAQVWQIRKTSDNRHVITLSLDPRVIYAAWSHTAMAKTGLIITAAVKSREEHGYVMDCGVNGLRSFLKDEKAQNFCDTFNSGRPLAIGQLVQCVVMKGEQSSAASKAELSADPDDICKHEENGSQSVDLQHIMPGMRFKLSVADNMRDGVMVNFLSTSGYLHRNHIPISNTLNGTTPHLQHGSSMFGRVLYITPIVKHIFFSALPCVSNSVTEIPKLTSAETNFAVGDIVNFAKVTGVSGKGIFLNLGKKNNKVCGFVPERRIDFNFKGKIEDDDNAATMLQRLRDKYPLGSTVRCRLIHYDSMMDTYVCSMEKSVLNEKYLTFSDVQVGSLVPCIVDQIRDGGIVVKVGMLSGFVPAVHSADVPLHQPAKKYNPGLRVTGRVLKVDRDKHKLIITLKNSLVSSQDPFLMSCQSARKGICYTGTVVAITAKGAFVSFFGDAKGFVANTELSVPKGHKFFLGQLVKCYVIQRSVKQLKLTLIPPNQSFKLEHITSNRKVLVGESYSLEVVSVESDGLQVKVTDKGESFNANGFIPLLHLSDSLELCKLLLDTFEIGTALTNVWCFSKGKGKEPIVFSMRSSVTQFFKSTNGKIASKKLLDAVCPGWILPCTVQKINPLYLLLQVPLASVTSLVKVGRELVSEKDEDLLSLGLVEGQGVQAKVLKVFPDKNTLVLGCRANDLWDGELETCVMHLSKFLSDQERLQEFAKKGGNPLGAFEIGGKVSGLVMEKTDWGFVLRLFNGSRGEVTFYNAESDDLELGTRVIGKVLNVDLLRGHVDITLRKEVCAAIQENESEKGLSIDPDVQLRGPTLLVTPEFILIRLKGENKPSLAYIPTYLYPHGSSTLSIAEPFFGIDRKVIVKRCSGGTVICLPKEVVEYRKKVIKTKERIEKKKADKKERYFKIIPAEDIKKEEEDESESAKLILDTRNDIKIIDAGMDEISDQESVDLNDDSDSESPNSMERELDDRVENKSKLGKRKASNDCLIEDPAELSKPSDPEIRLLSKKKKELQGLESISVKDASDNCELKRKKKMKHEQSLNDSNDSEIEKVPIKKKKKDVSIDVNPHENSSLEPHSKKKKKIVPQIDVIDLDSDDELSSKDNMDATTTTKPTLENPGFLWDIDPTKFLEVLEPTKHNSSSDDDSEDDESSKKKKRKKSAAERREAARLEEERLQKVERELLDPNRQLSSCDDFDRMVLANPDNSAIWLQYMAFHLQATEIEKARAVAHRAIKSISYREEQEKLNVWLGLLNLENLYGTSDSLKTTLDQALQSNDPYKIRTHMIRLYAENGKNRELESEVRLVVKKFKETPGMWIEVGTVLMSHGYAERARSILQQALPYMRSKKESVDLVVQFALMEARNNNFEQAKALMDPILASYPKRLDVWIVYCDMLVRAKEIKEARELLERAVSQKMPSQKMKTLFTKFLQFEETHGSKEGQDRVRQMAADYVKQVSGEDLKEDV</sequence>
<feature type="region of interest" description="Disordered" evidence="18">
    <location>
        <begin position="1750"/>
        <end position="1787"/>
    </location>
</feature>
<evidence type="ECO:0000256" key="10">
    <source>
        <dbReference type="ARBA" id="ARBA00022729"/>
    </source>
</evidence>
<dbReference type="GO" id="GO:0004181">
    <property type="term" value="F:metallocarboxypeptidase activity"/>
    <property type="evidence" value="ECO:0007669"/>
    <property type="project" value="InterPro"/>
</dbReference>
<evidence type="ECO:0000256" key="14">
    <source>
        <dbReference type="ARBA" id="ARBA00023049"/>
    </source>
</evidence>
<dbReference type="SMART" id="SM00386">
    <property type="entry name" value="HAT"/>
    <property type="match status" value="3"/>
</dbReference>
<dbReference type="SUPFAM" id="SSF48452">
    <property type="entry name" value="TPR-like"/>
    <property type="match status" value="1"/>
</dbReference>
<dbReference type="Pfam" id="PF13620">
    <property type="entry name" value="CarboxypepD_reg"/>
    <property type="match status" value="1"/>
</dbReference>
<keyword evidence="5" id="KW-0964">Secreted</keyword>
<dbReference type="InterPro" id="IPR057247">
    <property type="entry name" value="CARBOXYPEPT_ZN_2"/>
</dbReference>
<evidence type="ECO:0000256" key="5">
    <source>
        <dbReference type="ARBA" id="ARBA00022525"/>
    </source>
</evidence>
<dbReference type="InterPro" id="IPR048059">
    <property type="entry name" value="Rrp5_S1_rpt_hs1_sc1"/>
</dbReference>
<feature type="region of interest" description="Disordered" evidence="18">
    <location>
        <begin position="1630"/>
        <end position="1733"/>
    </location>
</feature>
<dbReference type="GO" id="GO:0003723">
    <property type="term" value="F:RNA binding"/>
    <property type="evidence" value="ECO:0007669"/>
    <property type="project" value="TreeGrafter"/>
</dbReference>
<feature type="domain" description="S1 motif" evidence="19">
    <location>
        <begin position="1339"/>
        <end position="1401"/>
    </location>
</feature>
<feature type="active site" description="Proton donor/acceptor" evidence="17">
    <location>
        <position position="364"/>
    </location>
</feature>
<dbReference type="GO" id="GO:0006364">
    <property type="term" value="P:rRNA processing"/>
    <property type="evidence" value="ECO:0007669"/>
    <property type="project" value="UniProtKB-KW"/>
</dbReference>
<dbReference type="SUPFAM" id="SSF53187">
    <property type="entry name" value="Zn-dependent exopeptidases"/>
    <property type="match status" value="1"/>
</dbReference>
<dbReference type="SMART" id="SM00631">
    <property type="entry name" value="Zn_pept"/>
    <property type="match status" value="1"/>
</dbReference>
<dbReference type="FunFam" id="2.40.50.140:FF:000103">
    <property type="entry name" value="protein RRP5 homolog"/>
    <property type="match status" value="1"/>
</dbReference>
<dbReference type="Gene3D" id="2.60.40.1120">
    <property type="entry name" value="Carboxypeptidase-like, regulatory domain"/>
    <property type="match status" value="1"/>
</dbReference>
<dbReference type="CDD" id="cd11308">
    <property type="entry name" value="Peptidase_M14NE-CP-C_like"/>
    <property type="match status" value="1"/>
</dbReference>
<dbReference type="GO" id="GO:0005576">
    <property type="term" value="C:extracellular region"/>
    <property type="evidence" value="ECO:0007669"/>
    <property type="project" value="UniProtKB-SubCell"/>
</dbReference>
<keyword evidence="13" id="KW-0862">Zinc</keyword>
<evidence type="ECO:0000259" key="20">
    <source>
        <dbReference type="PROSITE" id="PS52035"/>
    </source>
</evidence>
<dbReference type="InterPro" id="IPR008969">
    <property type="entry name" value="CarboxyPept-like_regulatory"/>
</dbReference>
<dbReference type="InterPro" id="IPR055430">
    <property type="entry name" value="HAT_Syf1_CNRKL1_C"/>
</dbReference>
<evidence type="ECO:0000256" key="13">
    <source>
        <dbReference type="ARBA" id="ARBA00022833"/>
    </source>
</evidence>
<reference evidence="21" key="2">
    <citation type="journal article" date="2023" name="BMC Genomics">
        <title>Pest status, molecular evolution, and epigenetic factors derived from the genome assembly of Frankliniella fusca, a thysanopteran phytovirus vector.</title>
        <authorList>
            <person name="Catto M.A."/>
            <person name="Labadie P.E."/>
            <person name="Jacobson A.L."/>
            <person name="Kennedy G.G."/>
            <person name="Srinivasan R."/>
            <person name="Hunt B.G."/>
        </authorList>
    </citation>
    <scope>NUCLEOTIDE SEQUENCE</scope>
    <source>
        <strain evidence="21">PL_HMW_Pooled</strain>
    </source>
</reference>